<proteinExistence type="predicted"/>
<dbReference type="Pfam" id="PF18367">
    <property type="entry name" value="Rv2175c_C"/>
    <property type="match status" value="1"/>
</dbReference>
<dbReference type="InterPro" id="IPR048576">
    <property type="entry name" value="Rv2175c_wHTH"/>
</dbReference>
<evidence type="ECO:0000313" key="3">
    <source>
        <dbReference type="EMBL" id="MBB2996619.1"/>
    </source>
</evidence>
<dbReference type="Pfam" id="PF21531">
    <property type="entry name" value="Rv2175c_wHTH"/>
    <property type="match status" value="1"/>
</dbReference>
<accession>A0A839QK85</accession>
<dbReference type="AlphaFoldDB" id="A0A839QK85"/>
<keyword evidence="4" id="KW-1185">Reference proteome</keyword>
<feature type="domain" description="DNA-binding protein Rv2175c wHTH" evidence="2">
    <location>
        <begin position="10"/>
        <end position="55"/>
    </location>
</feature>
<evidence type="ECO:0008006" key="5">
    <source>
        <dbReference type="Google" id="ProtNLM"/>
    </source>
</evidence>
<organism evidence="3 4">
    <name type="scientific">Paeniglutamicibacter cryotolerans</name>
    <dbReference type="NCBI Taxonomy" id="670079"/>
    <lineage>
        <taxon>Bacteria</taxon>
        <taxon>Bacillati</taxon>
        <taxon>Actinomycetota</taxon>
        <taxon>Actinomycetes</taxon>
        <taxon>Micrococcales</taxon>
        <taxon>Micrococcaceae</taxon>
        <taxon>Paeniglutamicibacter</taxon>
    </lineage>
</organism>
<evidence type="ECO:0000259" key="2">
    <source>
        <dbReference type="Pfam" id="PF21531"/>
    </source>
</evidence>
<gene>
    <name evidence="3" type="ORF">E9229_002866</name>
</gene>
<sequence>MSNIENLVTKWLTLPDLAEQLDVSIKRVHSLLDERAIVCARIGKGKVRAVPADFMLDGHLVESLKGTISVLVDSGYTDEELLEWLFTADESLPGTPMEALRLGRKTEIRRRAQALSW</sequence>
<dbReference type="RefSeq" id="WP_183512179.1">
    <property type="nucleotide sequence ID" value="NZ_BAABGK010000033.1"/>
</dbReference>
<feature type="domain" description="Rv2175c C-terminal" evidence="1">
    <location>
        <begin position="61"/>
        <end position="115"/>
    </location>
</feature>
<name>A0A839QK85_9MICC</name>
<reference evidence="3 4" key="1">
    <citation type="submission" date="2020-08" db="EMBL/GenBank/DDBJ databases">
        <title>Sequencing the genomes of 1000 actinobacteria strains.</title>
        <authorList>
            <person name="Klenk H.-P."/>
        </authorList>
    </citation>
    <scope>NUCLEOTIDE SEQUENCE [LARGE SCALE GENOMIC DNA]</scope>
    <source>
        <strain evidence="3 4">DSM 22826</strain>
    </source>
</reference>
<comment type="caution">
    <text evidence="3">The sequence shown here is derived from an EMBL/GenBank/DDBJ whole genome shotgun (WGS) entry which is preliminary data.</text>
</comment>
<dbReference type="InterPro" id="IPR041098">
    <property type="entry name" value="Rv2175c_C"/>
</dbReference>
<dbReference type="EMBL" id="JACHVS010000002">
    <property type="protein sequence ID" value="MBB2996619.1"/>
    <property type="molecule type" value="Genomic_DNA"/>
</dbReference>
<protein>
    <recommendedName>
        <fullName evidence="5">DNA-binding protein</fullName>
    </recommendedName>
</protein>
<dbReference type="GO" id="GO:0003677">
    <property type="term" value="F:DNA binding"/>
    <property type="evidence" value="ECO:0007669"/>
    <property type="project" value="InterPro"/>
</dbReference>
<evidence type="ECO:0000259" key="1">
    <source>
        <dbReference type="Pfam" id="PF18367"/>
    </source>
</evidence>
<evidence type="ECO:0000313" key="4">
    <source>
        <dbReference type="Proteomes" id="UP000523000"/>
    </source>
</evidence>
<dbReference type="Proteomes" id="UP000523000">
    <property type="component" value="Unassembled WGS sequence"/>
</dbReference>